<protein>
    <submittedName>
        <fullName evidence="1">Uncharacterized protein</fullName>
    </submittedName>
</protein>
<reference evidence="1" key="2">
    <citation type="journal article" date="2015" name="Data Brief">
        <title>Shoot transcriptome of the giant reed, Arundo donax.</title>
        <authorList>
            <person name="Barrero R.A."/>
            <person name="Guerrero F.D."/>
            <person name="Moolhuijzen P."/>
            <person name="Goolsby J.A."/>
            <person name="Tidwell J."/>
            <person name="Bellgard S.E."/>
            <person name="Bellgard M.I."/>
        </authorList>
    </citation>
    <scope>NUCLEOTIDE SEQUENCE</scope>
    <source>
        <tissue evidence="1">Shoot tissue taken approximately 20 cm above the soil surface</tissue>
    </source>
</reference>
<accession>A0A0A9EBV3</accession>
<name>A0A0A9EBV3_ARUDO</name>
<dbReference type="EMBL" id="GBRH01204418">
    <property type="protein sequence ID" value="JAD93477.1"/>
    <property type="molecule type" value="Transcribed_RNA"/>
</dbReference>
<evidence type="ECO:0000313" key="1">
    <source>
        <dbReference type="EMBL" id="JAD93477.1"/>
    </source>
</evidence>
<dbReference type="AlphaFoldDB" id="A0A0A9EBV3"/>
<reference evidence="1" key="1">
    <citation type="submission" date="2014-09" db="EMBL/GenBank/DDBJ databases">
        <authorList>
            <person name="Magalhaes I.L.F."/>
            <person name="Oliveira U."/>
            <person name="Santos F.R."/>
            <person name="Vidigal T.H.D.A."/>
            <person name="Brescovit A.D."/>
            <person name="Santos A.J."/>
        </authorList>
    </citation>
    <scope>NUCLEOTIDE SEQUENCE</scope>
    <source>
        <tissue evidence="1">Shoot tissue taken approximately 20 cm above the soil surface</tissue>
    </source>
</reference>
<organism evidence="1">
    <name type="scientific">Arundo donax</name>
    <name type="common">Giant reed</name>
    <name type="synonym">Donax arundinaceus</name>
    <dbReference type="NCBI Taxonomy" id="35708"/>
    <lineage>
        <taxon>Eukaryota</taxon>
        <taxon>Viridiplantae</taxon>
        <taxon>Streptophyta</taxon>
        <taxon>Embryophyta</taxon>
        <taxon>Tracheophyta</taxon>
        <taxon>Spermatophyta</taxon>
        <taxon>Magnoliopsida</taxon>
        <taxon>Liliopsida</taxon>
        <taxon>Poales</taxon>
        <taxon>Poaceae</taxon>
        <taxon>PACMAD clade</taxon>
        <taxon>Arundinoideae</taxon>
        <taxon>Arundineae</taxon>
        <taxon>Arundo</taxon>
    </lineage>
</organism>
<sequence length="32" mass="4130">MPEHKNWLEKNILTEQNFLRYWIERIRTHYAV</sequence>
<proteinExistence type="predicted"/>